<reference evidence="4 5" key="1">
    <citation type="journal article" date="2016" name="Nat. Commun.">
        <title>Ectomycorrhizal ecology is imprinted in the genome of the dominant symbiotic fungus Cenococcum geophilum.</title>
        <authorList>
            <consortium name="DOE Joint Genome Institute"/>
            <person name="Peter M."/>
            <person name="Kohler A."/>
            <person name="Ohm R.A."/>
            <person name="Kuo A."/>
            <person name="Krutzmann J."/>
            <person name="Morin E."/>
            <person name="Arend M."/>
            <person name="Barry K.W."/>
            <person name="Binder M."/>
            <person name="Choi C."/>
            <person name="Clum A."/>
            <person name="Copeland A."/>
            <person name="Grisel N."/>
            <person name="Haridas S."/>
            <person name="Kipfer T."/>
            <person name="LaButti K."/>
            <person name="Lindquist E."/>
            <person name="Lipzen A."/>
            <person name="Maire R."/>
            <person name="Meier B."/>
            <person name="Mihaltcheva S."/>
            <person name="Molinier V."/>
            <person name="Murat C."/>
            <person name="Poggeler S."/>
            <person name="Quandt C.A."/>
            <person name="Sperisen C."/>
            <person name="Tritt A."/>
            <person name="Tisserant E."/>
            <person name="Crous P.W."/>
            <person name="Henrissat B."/>
            <person name="Nehls U."/>
            <person name="Egli S."/>
            <person name="Spatafora J.W."/>
            <person name="Grigoriev I.V."/>
            <person name="Martin F.M."/>
        </authorList>
    </citation>
    <scope>NUCLEOTIDE SEQUENCE [LARGE SCALE GENOMIC DNA]</scope>
    <source>
        <strain evidence="4 5">CBS 459.81</strain>
    </source>
</reference>
<dbReference type="EMBL" id="KV745468">
    <property type="protein sequence ID" value="OCK74495.1"/>
    <property type="molecule type" value="Genomic_DNA"/>
</dbReference>
<comment type="similarity">
    <text evidence="1">Belongs to the short-chain dehydrogenases/reductases (SDR) family.</text>
</comment>
<keyword evidence="5" id="KW-1185">Reference proteome</keyword>
<keyword evidence="3" id="KW-0560">Oxidoreductase</keyword>
<gene>
    <name evidence="4" type="ORF">K432DRAFT_409811</name>
</gene>
<dbReference type="AlphaFoldDB" id="A0A8E2J9N9"/>
<dbReference type="FunFam" id="3.40.50.720:FF:000084">
    <property type="entry name" value="Short-chain dehydrogenase reductase"/>
    <property type="match status" value="1"/>
</dbReference>
<evidence type="ECO:0000313" key="5">
    <source>
        <dbReference type="Proteomes" id="UP000250266"/>
    </source>
</evidence>
<evidence type="ECO:0000256" key="2">
    <source>
        <dbReference type="ARBA" id="ARBA00022857"/>
    </source>
</evidence>
<dbReference type="PRINTS" id="PR00080">
    <property type="entry name" value="SDRFAMILY"/>
</dbReference>
<dbReference type="InterPro" id="IPR020904">
    <property type="entry name" value="Sc_DH/Rdtase_CS"/>
</dbReference>
<dbReference type="PANTHER" id="PTHR24321">
    <property type="entry name" value="DEHYDROGENASES, SHORT CHAIN"/>
    <property type="match status" value="1"/>
</dbReference>
<proteinExistence type="inferred from homology"/>
<dbReference type="Proteomes" id="UP000250266">
    <property type="component" value="Unassembled WGS sequence"/>
</dbReference>
<evidence type="ECO:0000256" key="3">
    <source>
        <dbReference type="ARBA" id="ARBA00023002"/>
    </source>
</evidence>
<dbReference type="Gene3D" id="3.40.50.720">
    <property type="entry name" value="NAD(P)-binding Rossmann-like Domain"/>
    <property type="match status" value="1"/>
</dbReference>
<evidence type="ECO:0000313" key="4">
    <source>
        <dbReference type="EMBL" id="OCK74495.1"/>
    </source>
</evidence>
<dbReference type="SUPFAM" id="SSF51735">
    <property type="entry name" value="NAD(P)-binding Rossmann-fold domains"/>
    <property type="match status" value="1"/>
</dbReference>
<dbReference type="PANTHER" id="PTHR24321:SF8">
    <property type="entry name" value="ESTRADIOL 17-BETA-DEHYDROGENASE 8-RELATED"/>
    <property type="match status" value="1"/>
</dbReference>
<dbReference type="PRINTS" id="PR00081">
    <property type="entry name" value="GDHRDH"/>
</dbReference>
<dbReference type="InterPro" id="IPR036291">
    <property type="entry name" value="NAD(P)-bd_dom_sf"/>
</dbReference>
<dbReference type="Pfam" id="PF13561">
    <property type="entry name" value="adh_short_C2"/>
    <property type="match status" value="1"/>
</dbReference>
<sequence length="246" mass="25361">MAFEGKVIAVTGGGQGIGLATAKLLASRGASLTIADSNEKTLADVEKDFSAKGWPIHTAALDIRNASQVDDWINAAVKKFGRLDGAVNAAGIVGKFYGQRPLAEQDDDDWNLVLGVNVNGVMYSLRAELRHLVDGGSIVNISSEQGSKGGPGCAAYSTSKHAVLGLTKCAAHDYGARGIRVNAVAPGGTYGPLMTAVAGDAPPPAANPLRKYGKPEEVAAMIAWLLGPESTHCSGELFRVDGGGFA</sequence>
<keyword evidence="2" id="KW-0521">NADP</keyword>
<dbReference type="OrthoDB" id="1669814at2759"/>
<accession>A0A8E2J9N9</accession>
<protein>
    <submittedName>
        <fullName evidence="4">NAD(P)-binding protein</fullName>
    </submittedName>
</protein>
<name>A0A8E2J9N9_9PEZI</name>
<dbReference type="InterPro" id="IPR002347">
    <property type="entry name" value="SDR_fam"/>
</dbReference>
<organism evidence="4 5">
    <name type="scientific">Lepidopterella palustris CBS 459.81</name>
    <dbReference type="NCBI Taxonomy" id="1314670"/>
    <lineage>
        <taxon>Eukaryota</taxon>
        <taxon>Fungi</taxon>
        <taxon>Dikarya</taxon>
        <taxon>Ascomycota</taxon>
        <taxon>Pezizomycotina</taxon>
        <taxon>Dothideomycetes</taxon>
        <taxon>Pleosporomycetidae</taxon>
        <taxon>Mytilinidiales</taxon>
        <taxon>Argynnaceae</taxon>
        <taxon>Lepidopterella</taxon>
    </lineage>
</organism>
<dbReference type="PROSITE" id="PS00061">
    <property type="entry name" value="ADH_SHORT"/>
    <property type="match status" value="1"/>
</dbReference>
<dbReference type="GO" id="GO:0016491">
    <property type="term" value="F:oxidoreductase activity"/>
    <property type="evidence" value="ECO:0007669"/>
    <property type="project" value="UniProtKB-KW"/>
</dbReference>
<dbReference type="CDD" id="cd05233">
    <property type="entry name" value="SDR_c"/>
    <property type="match status" value="1"/>
</dbReference>
<evidence type="ECO:0000256" key="1">
    <source>
        <dbReference type="ARBA" id="ARBA00006484"/>
    </source>
</evidence>